<reference evidence="1 2" key="1">
    <citation type="journal article" date="2021" name="BMC Biol.">
        <title>Horizontally acquired antibacterial genes associated with adaptive radiation of ladybird beetles.</title>
        <authorList>
            <person name="Li H.S."/>
            <person name="Tang X.F."/>
            <person name="Huang Y.H."/>
            <person name="Xu Z.Y."/>
            <person name="Chen M.L."/>
            <person name="Du X.Y."/>
            <person name="Qiu B.Y."/>
            <person name="Chen P.T."/>
            <person name="Zhang W."/>
            <person name="Slipinski A."/>
            <person name="Escalona H.E."/>
            <person name="Waterhouse R.M."/>
            <person name="Zwick A."/>
            <person name="Pang H."/>
        </authorList>
    </citation>
    <scope>NUCLEOTIDE SEQUENCE [LARGE SCALE GENOMIC DNA]</scope>
    <source>
        <strain evidence="1">SYSU2018</strain>
    </source>
</reference>
<dbReference type="Proteomes" id="UP001516400">
    <property type="component" value="Unassembled WGS sequence"/>
</dbReference>
<dbReference type="EMBL" id="JABFTP020000042">
    <property type="protein sequence ID" value="KAL3272034.1"/>
    <property type="molecule type" value="Genomic_DNA"/>
</dbReference>
<accession>A0ABD2N067</accession>
<comment type="caution">
    <text evidence="1">The sequence shown here is derived from an EMBL/GenBank/DDBJ whole genome shotgun (WGS) entry which is preliminary data.</text>
</comment>
<evidence type="ECO:0000313" key="1">
    <source>
        <dbReference type="EMBL" id="KAL3272034.1"/>
    </source>
</evidence>
<dbReference type="AlphaFoldDB" id="A0ABD2N067"/>
<proteinExistence type="predicted"/>
<keyword evidence="2" id="KW-1185">Reference proteome</keyword>
<protein>
    <submittedName>
        <fullName evidence="1">Uncharacterized protein</fullName>
    </submittedName>
</protein>
<name>A0ABD2N067_9CUCU</name>
<evidence type="ECO:0000313" key="2">
    <source>
        <dbReference type="Proteomes" id="UP001516400"/>
    </source>
</evidence>
<gene>
    <name evidence="1" type="ORF">HHI36_022497</name>
</gene>
<organism evidence="1 2">
    <name type="scientific">Cryptolaemus montrouzieri</name>
    <dbReference type="NCBI Taxonomy" id="559131"/>
    <lineage>
        <taxon>Eukaryota</taxon>
        <taxon>Metazoa</taxon>
        <taxon>Ecdysozoa</taxon>
        <taxon>Arthropoda</taxon>
        <taxon>Hexapoda</taxon>
        <taxon>Insecta</taxon>
        <taxon>Pterygota</taxon>
        <taxon>Neoptera</taxon>
        <taxon>Endopterygota</taxon>
        <taxon>Coleoptera</taxon>
        <taxon>Polyphaga</taxon>
        <taxon>Cucujiformia</taxon>
        <taxon>Coccinelloidea</taxon>
        <taxon>Coccinellidae</taxon>
        <taxon>Scymninae</taxon>
        <taxon>Scymnini</taxon>
        <taxon>Cryptolaemus</taxon>
    </lineage>
</organism>
<sequence>MGKRNKLHPKCIHSSQINLGLDKKSKAKNIKTKISSNRMTMLPGFLSHGVKSEVAKKEEEISENRQCILGEDLHSLFNNDNGCKTERSVRRSTRISQKNPIKLSSKRIRSLKRKKLKVQDISVSEQDLQQSFNSDPEHALLAEKKKPKTSKSLLKKIISTNSFYQSSPFFKFIFSNKKTETSHFNQNLLNKIQFKVDVKQNIRNKIFEEIAKVNDILSGKIDPATVMGNFKKLPYDDCDVDLKIPEYLFPSREWKYATPPSQKLNLTVYEESAIRPAIFCNDGTGRNIYELRKDMDANLISKVNTKCIEVDNRYMQEIANFDKENRPLEDYCHRQRSRDYNRTEKFNQEKVNQYLYELSATIHARPKKTVKRLRFAESFSKNEPNVREQGYCRASTSAFPDGDVSDSTDVDFSIFNCLTDNCEIPQTPFKMSRNVNIFKHFGKEKNIFDSFSSEDE</sequence>